<organism evidence="5">
    <name type="scientific">Menopon gallinae</name>
    <name type="common">poultry shaft louse</name>
    <dbReference type="NCBI Taxonomy" id="328185"/>
    <lineage>
        <taxon>Eukaryota</taxon>
        <taxon>Metazoa</taxon>
        <taxon>Ecdysozoa</taxon>
        <taxon>Arthropoda</taxon>
        <taxon>Hexapoda</taxon>
        <taxon>Insecta</taxon>
        <taxon>Pterygota</taxon>
        <taxon>Neoptera</taxon>
        <taxon>Paraneoptera</taxon>
        <taxon>Psocodea</taxon>
        <taxon>Troctomorpha</taxon>
        <taxon>Phthiraptera</taxon>
        <taxon>Amblycera</taxon>
        <taxon>Menoponidae</taxon>
        <taxon>Menopon</taxon>
    </lineage>
</organism>
<dbReference type="SUPFAM" id="SSF51735">
    <property type="entry name" value="NAD(P)-binding Rossmann-fold domains"/>
    <property type="match status" value="1"/>
</dbReference>
<comment type="caution">
    <text evidence="5">The sequence shown here is derived from an EMBL/GenBank/DDBJ whole genome shotgun (WGS) entry which is preliminary data.</text>
</comment>
<dbReference type="FunFam" id="3.40.50.720:FF:000214">
    <property type="entry name" value="L-xylulose reductase"/>
    <property type="match status" value="1"/>
</dbReference>
<gene>
    <name evidence="5" type="ORF">PYX00_005628</name>
</gene>
<dbReference type="Gene3D" id="3.40.50.720">
    <property type="entry name" value="NAD(P)-binding Rossmann-like Domain"/>
    <property type="match status" value="1"/>
</dbReference>
<accession>A0AAW2HSC0</accession>
<evidence type="ECO:0000256" key="4">
    <source>
        <dbReference type="ARBA" id="ARBA00023002"/>
    </source>
</evidence>
<dbReference type="AlphaFoldDB" id="A0AAW2HSC0"/>
<dbReference type="GO" id="GO:0005997">
    <property type="term" value="P:xylulose metabolic process"/>
    <property type="evidence" value="ECO:0007669"/>
    <property type="project" value="TreeGrafter"/>
</dbReference>
<proteinExistence type="inferred from homology"/>
<protein>
    <recommendedName>
        <fullName evidence="6">L-xylulose reductase</fullName>
    </recommendedName>
</protein>
<dbReference type="PROSITE" id="PS00061">
    <property type="entry name" value="ADH_SHORT"/>
    <property type="match status" value="1"/>
</dbReference>
<evidence type="ECO:0000256" key="3">
    <source>
        <dbReference type="ARBA" id="ARBA00022857"/>
    </source>
</evidence>
<comment type="similarity">
    <text evidence="1">Belongs to the short-chain dehydrogenases/reductases (SDR) family.</text>
</comment>
<keyword evidence="4" id="KW-0560">Oxidoreductase</keyword>
<dbReference type="InterPro" id="IPR051737">
    <property type="entry name" value="L-xylulose/Carbonyl_redctase"/>
</dbReference>
<dbReference type="GO" id="GO:0004090">
    <property type="term" value="F:carbonyl reductase (NADPH) activity"/>
    <property type="evidence" value="ECO:0007669"/>
    <property type="project" value="TreeGrafter"/>
</dbReference>
<dbReference type="PANTHER" id="PTHR44252">
    <property type="entry name" value="D-ERYTHRULOSE REDUCTASE"/>
    <property type="match status" value="1"/>
</dbReference>
<dbReference type="Pfam" id="PF13561">
    <property type="entry name" value="adh_short_C2"/>
    <property type="match status" value="1"/>
</dbReference>
<dbReference type="EMBL" id="JARGDH010000003">
    <property type="protein sequence ID" value="KAL0272784.1"/>
    <property type="molecule type" value="Genomic_DNA"/>
</dbReference>
<dbReference type="GO" id="GO:0006006">
    <property type="term" value="P:glucose metabolic process"/>
    <property type="evidence" value="ECO:0007669"/>
    <property type="project" value="TreeGrafter"/>
</dbReference>
<keyword evidence="3" id="KW-0521">NADP</keyword>
<dbReference type="PRINTS" id="PR00080">
    <property type="entry name" value="SDRFAMILY"/>
</dbReference>
<evidence type="ECO:0008006" key="6">
    <source>
        <dbReference type="Google" id="ProtNLM"/>
    </source>
</evidence>
<evidence type="ECO:0000256" key="1">
    <source>
        <dbReference type="ARBA" id="ARBA00006484"/>
    </source>
</evidence>
<reference evidence="5" key="1">
    <citation type="journal article" date="2024" name="Gigascience">
        <title>Chromosome-level genome of the poultry shaft louse Menopon gallinae provides insight into the host-switching and adaptive evolution of parasitic lice.</title>
        <authorList>
            <person name="Xu Y."/>
            <person name="Ma L."/>
            <person name="Liu S."/>
            <person name="Liang Y."/>
            <person name="Liu Q."/>
            <person name="He Z."/>
            <person name="Tian L."/>
            <person name="Duan Y."/>
            <person name="Cai W."/>
            <person name="Li H."/>
            <person name="Song F."/>
        </authorList>
    </citation>
    <scope>NUCLEOTIDE SEQUENCE</scope>
    <source>
        <strain evidence="5">Cailab_2023a</strain>
    </source>
</reference>
<dbReference type="GO" id="GO:0050038">
    <property type="term" value="F:L-xylulose reductase (NADPH) activity"/>
    <property type="evidence" value="ECO:0007669"/>
    <property type="project" value="TreeGrafter"/>
</dbReference>
<dbReference type="InterPro" id="IPR036291">
    <property type="entry name" value="NAD(P)-bd_dom_sf"/>
</dbReference>
<dbReference type="PRINTS" id="PR00081">
    <property type="entry name" value="GDHRDH"/>
</dbReference>
<dbReference type="InterPro" id="IPR020904">
    <property type="entry name" value="Sc_DH/Rdtase_CS"/>
</dbReference>
<evidence type="ECO:0000256" key="2">
    <source>
        <dbReference type="ARBA" id="ARBA00011881"/>
    </source>
</evidence>
<sequence length="244" mass="26445">MNFSFKNRNILVTGAGQGIGRSICVKLAECGAQVYALSRTKERLDSLQRENPSIKTICCDISDWDATRTALRDLPPVHGLVNNAAIALLGPFLEVKPEDFDLMFSTNVKSVVNVSQIVAKQMIQRKEGGSIVNLSSQASKAALKDHTLYCGTKGALDMISNVMALELGPYNIRVNCVNPTVVMTEMGRIGWSDKEKSQAMLSRIPLGRFAEVDEVVNVVLFLLSDGSSMCTGVQLPVDGGFLSC</sequence>
<evidence type="ECO:0000313" key="5">
    <source>
        <dbReference type="EMBL" id="KAL0272784.1"/>
    </source>
</evidence>
<comment type="subunit">
    <text evidence="2">Homotetramer.</text>
</comment>
<dbReference type="InterPro" id="IPR002347">
    <property type="entry name" value="SDR_fam"/>
</dbReference>
<dbReference type="PANTHER" id="PTHR44252:SF3">
    <property type="entry name" value="D-ERYTHRULOSE REDUCTASE-RELATED"/>
    <property type="match status" value="1"/>
</dbReference>
<name>A0AAW2HSC0_9NEOP</name>